<name>A0A518JWB7_9BACT</name>
<dbReference type="InterPro" id="IPR036397">
    <property type="entry name" value="RNaseH_sf"/>
</dbReference>
<organism evidence="12 13">
    <name type="scientific">Rosistilla carotiformis</name>
    <dbReference type="NCBI Taxonomy" id="2528017"/>
    <lineage>
        <taxon>Bacteria</taxon>
        <taxon>Pseudomonadati</taxon>
        <taxon>Planctomycetota</taxon>
        <taxon>Planctomycetia</taxon>
        <taxon>Pirellulales</taxon>
        <taxon>Pirellulaceae</taxon>
        <taxon>Rosistilla</taxon>
    </lineage>
</organism>
<comment type="subcellular location">
    <subcellularLocation>
        <location evidence="10">Cytoplasm</location>
    </subcellularLocation>
</comment>
<evidence type="ECO:0000256" key="8">
    <source>
        <dbReference type="ARBA" id="ARBA00022801"/>
    </source>
</evidence>
<dbReference type="HAMAP" id="MF_00042">
    <property type="entry name" value="RNase_H"/>
    <property type="match status" value="1"/>
</dbReference>
<comment type="cofactor">
    <cofactor evidence="10">
        <name>Mg(2+)</name>
        <dbReference type="ChEBI" id="CHEBI:18420"/>
    </cofactor>
    <text evidence="10">Binds 1 Mg(2+) ion per subunit. May bind a second metal ion at a regulatory site, or after substrate binding.</text>
</comment>
<evidence type="ECO:0000313" key="12">
    <source>
        <dbReference type="EMBL" id="QDV69835.1"/>
    </source>
</evidence>
<dbReference type="CDD" id="cd09278">
    <property type="entry name" value="RNase_HI_prokaryote_like"/>
    <property type="match status" value="1"/>
</dbReference>
<feature type="domain" description="RNase H type-1" evidence="11">
    <location>
        <begin position="102"/>
        <end position="248"/>
    </location>
</feature>
<feature type="binding site" evidence="10">
    <location>
        <position position="111"/>
    </location>
    <ligand>
        <name>Mg(2+)</name>
        <dbReference type="ChEBI" id="CHEBI:18420"/>
        <label>1</label>
    </ligand>
</feature>
<evidence type="ECO:0000256" key="9">
    <source>
        <dbReference type="ARBA" id="ARBA00022842"/>
    </source>
</evidence>
<keyword evidence="10" id="KW-0963">Cytoplasm</keyword>
<evidence type="ECO:0000313" key="13">
    <source>
        <dbReference type="Proteomes" id="UP000315082"/>
    </source>
</evidence>
<evidence type="ECO:0000256" key="4">
    <source>
        <dbReference type="ARBA" id="ARBA00012180"/>
    </source>
</evidence>
<dbReference type="SUPFAM" id="SSF53098">
    <property type="entry name" value="Ribonuclease H-like"/>
    <property type="match status" value="1"/>
</dbReference>
<dbReference type="EMBL" id="CP036348">
    <property type="protein sequence ID" value="QDV69835.1"/>
    <property type="molecule type" value="Genomic_DNA"/>
</dbReference>
<evidence type="ECO:0000256" key="3">
    <source>
        <dbReference type="ARBA" id="ARBA00011245"/>
    </source>
</evidence>
<reference evidence="12 13" key="1">
    <citation type="submission" date="2019-02" db="EMBL/GenBank/DDBJ databases">
        <title>Deep-cultivation of Planctomycetes and their phenomic and genomic characterization uncovers novel biology.</title>
        <authorList>
            <person name="Wiegand S."/>
            <person name="Jogler M."/>
            <person name="Boedeker C."/>
            <person name="Pinto D."/>
            <person name="Vollmers J."/>
            <person name="Rivas-Marin E."/>
            <person name="Kohn T."/>
            <person name="Peeters S.H."/>
            <person name="Heuer A."/>
            <person name="Rast P."/>
            <person name="Oberbeckmann S."/>
            <person name="Bunk B."/>
            <person name="Jeske O."/>
            <person name="Meyerdierks A."/>
            <person name="Storesund J.E."/>
            <person name="Kallscheuer N."/>
            <person name="Luecker S."/>
            <person name="Lage O.M."/>
            <person name="Pohl T."/>
            <person name="Merkel B.J."/>
            <person name="Hornburger P."/>
            <person name="Mueller R.-W."/>
            <person name="Bruemmer F."/>
            <person name="Labrenz M."/>
            <person name="Spormann A.M."/>
            <person name="Op den Camp H."/>
            <person name="Overmann J."/>
            <person name="Amann R."/>
            <person name="Jetten M.S.M."/>
            <person name="Mascher T."/>
            <person name="Medema M.H."/>
            <person name="Devos D.P."/>
            <person name="Kaster A.-K."/>
            <person name="Ovreas L."/>
            <person name="Rohde M."/>
            <person name="Galperin M.Y."/>
            <person name="Jogler C."/>
        </authorList>
    </citation>
    <scope>NUCLEOTIDE SEQUENCE [LARGE SCALE GENOMIC DNA]</scope>
    <source>
        <strain evidence="12 13">Poly24</strain>
    </source>
</reference>
<dbReference type="GO" id="GO:0003676">
    <property type="term" value="F:nucleic acid binding"/>
    <property type="evidence" value="ECO:0007669"/>
    <property type="project" value="InterPro"/>
</dbReference>
<gene>
    <name evidence="12" type="primary">rnhA_2</name>
    <name evidence="10" type="synonym">rnhA</name>
    <name evidence="12" type="ORF">Poly24_35520</name>
</gene>
<dbReference type="InterPro" id="IPR012337">
    <property type="entry name" value="RNaseH-like_sf"/>
</dbReference>
<comment type="similarity">
    <text evidence="2 10">Belongs to the RNase H family.</text>
</comment>
<feature type="binding site" evidence="10">
    <location>
        <position position="151"/>
    </location>
    <ligand>
        <name>Mg(2+)</name>
        <dbReference type="ChEBI" id="CHEBI:18420"/>
        <label>1</label>
    </ligand>
</feature>
<evidence type="ECO:0000256" key="7">
    <source>
        <dbReference type="ARBA" id="ARBA00022759"/>
    </source>
</evidence>
<dbReference type="Pfam" id="PF00075">
    <property type="entry name" value="RNase_H"/>
    <property type="match status" value="1"/>
</dbReference>
<feature type="binding site" evidence="10">
    <location>
        <position position="173"/>
    </location>
    <ligand>
        <name>Mg(2+)</name>
        <dbReference type="ChEBI" id="CHEBI:18420"/>
        <label>1</label>
    </ligand>
</feature>
<keyword evidence="8 10" id="KW-0378">Hydrolase</keyword>
<evidence type="ECO:0000256" key="10">
    <source>
        <dbReference type="HAMAP-Rule" id="MF_00042"/>
    </source>
</evidence>
<keyword evidence="9 10" id="KW-0460">Magnesium</keyword>
<dbReference type="PROSITE" id="PS50879">
    <property type="entry name" value="RNASE_H_1"/>
    <property type="match status" value="1"/>
</dbReference>
<dbReference type="EC" id="3.1.26.4" evidence="4 10"/>
<proteinExistence type="inferred from homology"/>
<evidence type="ECO:0000256" key="1">
    <source>
        <dbReference type="ARBA" id="ARBA00000077"/>
    </source>
</evidence>
<comment type="catalytic activity">
    <reaction evidence="1 10">
        <text>Endonucleolytic cleavage to 5'-phosphomonoester.</text>
        <dbReference type="EC" id="3.1.26.4"/>
    </reaction>
</comment>
<keyword evidence="7 10" id="KW-0255">Endonuclease</keyword>
<feature type="binding site" evidence="10">
    <location>
        <position position="111"/>
    </location>
    <ligand>
        <name>Mg(2+)</name>
        <dbReference type="ChEBI" id="CHEBI:18420"/>
        <label>2</label>
    </ligand>
</feature>
<dbReference type="Proteomes" id="UP000315082">
    <property type="component" value="Chromosome"/>
</dbReference>
<protein>
    <recommendedName>
        <fullName evidence="4 10">Ribonuclease H</fullName>
        <shortName evidence="10">RNase H</shortName>
        <ecNumber evidence="4 10">3.1.26.4</ecNumber>
    </recommendedName>
</protein>
<feature type="binding site" evidence="10">
    <location>
        <position position="240"/>
    </location>
    <ligand>
        <name>Mg(2+)</name>
        <dbReference type="ChEBI" id="CHEBI:18420"/>
        <label>2</label>
    </ligand>
</feature>
<dbReference type="GO" id="GO:0000287">
    <property type="term" value="F:magnesium ion binding"/>
    <property type="evidence" value="ECO:0007669"/>
    <property type="project" value="UniProtKB-UniRule"/>
</dbReference>
<evidence type="ECO:0000259" key="11">
    <source>
        <dbReference type="PROSITE" id="PS50879"/>
    </source>
</evidence>
<sequence length="251" mass="27953">MSGGSENKCEASFTVRAFTRIKACPIPCDVPPRTTLRSFDPSPQTWFGEGAFRRDSSHNSNERVPPAVRSVEQGHRCCLKSQSTYSKQEDLLDAATSTPSQPTRMIHLFTDGACSGNPGPGGWAYVLRDLQSGTEKECSGGLVETTNNQMEMLAVIRGLQALKRPCKVTLYSDSSYVGQGLSKWMPGWKRNGWRRKVGSKFAELKNADLWKELDRQLQVHAVTFEHVKGHSGHEENERCDQLAVAAYQQFL</sequence>
<keyword evidence="5 10" id="KW-0540">Nuclease</keyword>
<dbReference type="Gene3D" id="3.30.420.10">
    <property type="entry name" value="Ribonuclease H-like superfamily/Ribonuclease H"/>
    <property type="match status" value="1"/>
</dbReference>
<dbReference type="InterPro" id="IPR002156">
    <property type="entry name" value="RNaseH_domain"/>
</dbReference>
<dbReference type="NCBIfam" id="NF001236">
    <property type="entry name" value="PRK00203.1"/>
    <property type="match status" value="1"/>
</dbReference>
<dbReference type="GO" id="GO:0004523">
    <property type="term" value="F:RNA-DNA hybrid ribonuclease activity"/>
    <property type="evidence" value="ECO:0007669"/>
    <property type="project" value="UniProtKB-UniRule"/>
</dbReference>
<keyword evidence="13" id="KW-1185">Reference proteome</keyword>
<dbReference type="InterPro" id="IPR022892">
    <property type="entry name" value="RNaseHI"/>
</dbReference>
<dbReference type="KEGG" id="rcf:Poly24_35520"/>
<dbReference type="PANTHER" id="PTHR10642">
    <property type="entry name" value="RIBONUCLEASE H1"/>
    <property type="match status" value="1"/>
</dbReference>
<evidence type="ECO:0000256" key="5">
    <source>
        <dbReference type="ARBA" id="ARBA00022722"/>
    </source>
</evidence>
<dbReference type="GO" id="GO:0005737">
    <property type="term" value="C:cytoplasm"/>
    <property type="evidence" value="ECO:0007669"/>
    <property type="project" value="UniProtKB-SubCell"/>
</dbReference>
<dbReference type="GO" id="GO:0043137">
    <property type="term" value="P:DNA replication, removal of RNA primer"/>
    <property type="evidence" value="ECO:0007669"/>
    <property type="project" value="TreeGrafter"/>
</dbReference>
<accession>A0A518JWB7</accession>
<dbReference type="AlphaFoldDB" id="A0A518JWB7"/>
<evidence type="ECO:0000256" key="2">
    <source>
        <dbReference type="ARBA" id="ARBA00005300"/>
    </source>
</evidence>
<dbReference type="InterPro" id="IPR050092">
    <property type="entry name" value="RNase_H"/>
</dbReference>
<keyword evidence="6 10" id="KW-0479">Metal-binding</keyword>
<dbReference type="PANTHER" id="PTHR10642:SF26">
    <property type="entry name" value="RIBONUCLEASE H1"/>
    <property type="match status" value="1"/>
</dbReference>
<comment type="subunit">
    <text evidence="3 10">Monomer.</text>
</comment>
<evidence type="ECO:0000256" key="6">
    <source>
        <dbReference type="ARBA" id="ARBA00022723"/>
    </source>
</evidence>
<comment type="function">
    <text evidence="10">Endonuclease that specifically degrades the RNA of RNA-DNA hybrids.</text>
</comment>